<dbReference type="Gene3D" id="3.40.50.720">
    <property type="entry name" value="NAD(P)-binding Rossmann-like Domain"/>
    <property type="match status" value="1"/>
</dbReference>
<accession>A0A0J6KGJ7</accession>
<keyword evidence="7 10" id="KW-0520">NAD</keyword>
<dbReference type="Gene3D" id="3.90.25.10">
    <property type="entry name" value="UDP-galactose 4-epimerase, domain 1"/>
    <property type="match status" value="1"/>
</dbReference>
<dbReference type="NCBIfam" id="TIGR01179">
    <property type="entry name" value="galE"/>
    <property type="match status" value="1"/>
</dbReference>
<evidence type="ECO:0000313" key="12">
    <source>
        <dbReference type="EMBL" id="KAB0507462.1"/>
    </source>
</evidence>
<sequence>MGKTTLITGGAGYIGSHTTLALINAGQQVLVLDNLCNSCRESLTRLERLTQTRVDFIEGDIRNTKLLDDIFSRYDIDAVMHFAGLKSVEESVRKPLDYYANNVVGTLNLCHAMARHEVFKLVFSSSATVYGAPRQIPIIEDLGTGKPISPYGRTKLLIEELLTDLCLSDPRWSIAVLRYFNPIGAHESGQIGENPNGRPNNLLPCLTQVAMGRVPELMVFGSDYPTVDGTCVRDYVHVVDLADGHLKALQALQSRNGVHVWNLGTGIGYSVLQIIRAFEDITGISIPFRFAPRRAGDIAECWANPTKAGRDLGWYAQRDLVRMIIDTWRWQLRNPHGYHAQSELLATVALKQRV</sequence>
<evidence type="ECO:0000256" key="4">
    <source>
        <dbReference type="ARBA" id="ARBA00007637"/>
    </source>
</evidence>
<evidence type="ECO:0000256" key="7">
    <source>
        <dbReference type="ARBA" id="ARBA00023027"/>
    </source>
</evidence>
<dbReference type="CDD" id="cd05247">
    <property type="entry name" value="UDP_G4E_1_SDR_e"/>
    <property type="match status" value="1"/>
</dbReference>
<evidence type="ECO:0000256" key="10">
    <source>
        <dbReference type="RuleBase" id="RU366046"/>
    </source>
</evidence>
<feature type="domain" description="NAD-dependent epimerase/dehydratase" evidence="11">
    <location>
        <begin position="6"/>
        <end position="264"/>
    </location>
</feature>
<dbReference type="EMBL" id="VZPO01000002">
    <property type="protein sequence ID" value="KAB0507462.1"/>
    <property type="molecule type" value="Genomic_DNA"/>
</dbReference>
<reference evidence="14" key="1">
    <citation type="submission" date="2016-10" db="EMBL/GenBank/DDBJ databases">
        <authorList>
            <person name="Varghese N."/>
            <person name="Submissions S."/>
        </authorList>
    </citation>
    <scope>NUCLEOTIDE SEQUENCE [LARGE SCALE GENOMIC DNA]</scope>
    <source>
        <strain evidence="14">BS3782</strain>
    </source>
</reference>
<evidence type="ECO:0000256" key="9">
    <source>
        <dbReference type="ARBA" id="ARBA00023235"/>
    </source>
</evidence>
<gene>
    <name evidence="12" type="primary">galE</name>
    <name evidence="12" type="ORF">F7R14_06375</name>
    <name evidence="13" type="ORF">SAMN04490191_3934</name>
</gene>
<keyword evidence="14" id="KW-1185">Reference proteome</keyword>
<dbReference type="GO" id="GO:0003978">
    <property type="term" value="F:UDP-glucose 4-epimerase activity"/>
    <property type="evidence" value="ECO:0007669"/>
    <property type="project" value="UniProtKB-UniRule"/>
</dbReference>
<evidence type="ECO:0000313" key="14">
    <source>
        <dbReference type="Proteomes" id="UP000182814"/>
    </source>
</evidence>
<dbReference type="InterPro" id="IPR005886">
    <property type="entry name" value="UDP_G4E"/>
</dbReference>
<keyword evidence="9 10" id="KW-0413">Isomerase</keyword>
<dbReference type="NCBIfam" id="NF007956">
    <property type="entry name" value="PRK10675.1"/>
    <property type="match status" value="1"/>
</dbReference>
<evidence type="ECO:0000256" key="1">
    <source>
        <dbReference type="ARBA" id="ARBA00000083"/>
    </source>
</evidence>
<evidence type="ECO:0000256" key="3">
    <source>
        <dbReference type="ARBA" id="ARBA00004947"/>
    </source>
</evidence>
<dbReference type="EC" id="5.1.3.2" evidence="5 10"/>
<evidence type="ECO:0000256" key="8">
    <source>
        <dbReference type="ARBA" id="ARBA00023144"/>
    </source>
</evidence>
<dbReference type="Proteomes" id="UP000182814">
    <property type="component" value="Chromosome I"/>
</dbReference>
<keyword evidence="8" id="KW-0299">Galactose metabolism</keyword>
<dbReference type="Proteomes" id="UP000434925">
    <property type="component" value="Unassembled WGS sequence"/>
</dbReference>
<dbReference type="SUPFAM" id="SSF51735">
    <property type="entry name" value="NAD(P)-binding Rossmann-fold domains"/>
    <property type="match status" value="1"/>
</dbReference>
<proteinExistence type="inferred from homology"/>
<reference evidence="12 15" key="3">
    <citation type="submission" date="2019-09" db="EMBL/GenBank/DDBJ databases">
        <title>Draft genome sequences of 48 bacterial type strains from the CCUG.</title>
        <authorList>
            <person name="Tunovic T."/>
            <person name="Pineiro-Iglesias B."/>
            <person name="Unosson C."/>
            <person name="Inganas E."/>
            <person name="Ohlen M."/>
            <person name="Cardew S."/>
            <person name="Jensie-Markopoulos S."/>
            <person name="Salva-Serra F."/>
            <person name="Jaen-Luchoro D."/>
            <person name="Karlsson R."/>
            <person name="Svensson-Stadler L."/>
            <person name="Chun J."/>
            <person name="Moore E."/>
        </authorList>
    </citation>
    <scope>NUCLEOTIDE SEQUENCE [LARGE SCALE GENOMIC DNA]</scope>
    <source>
        <strain evidence="12 15">CCUG 51522</strain>
    </source>
</reference>
<dbReference type="GO" id="GO:0005829">
    <property type="term" value="C:cytosol"/>
    <property type="evidence" value="ECO:0007669"/>
    <property type="project" value="TreeGrafter"/>
</dbReference>
<evidence type="ECO:0000313" key="15">
    <source>
        <dbReference type="Proteomes" id="UP000434925"/>
    </source>
</evidence>
<evidence type="ECO:0000313" key="13">
    <source>
        <dbReference type="EMBL" id="SDT32194.1"/>
    </source>
</evidence>
<dbReference type="PANTHER" id="PTHR43725">
    <property type="entry name" value="UDP-GLUCOSE 4-EPIMERASE"/>
    <property type="match status" value="1"/>
</dbReference>
<dbReference type="RefSeq" id="WP_048393117.1">
    <property type="nucleotide sequence ID" value="NZ_JYLB01000001.1"/>
</dbReference>
<comment type="cofactor">
    <cofactor evidence="2 10">
        <name>NAD(+)</name>
        <dbReference type="ChEBI" id="CHEBI:57540"/>
    </cofactor>
</comment>
<dbReference type="UniPathway" id="UPA00214"/>
<organism evidence="13 14">
    <name type="scientific">Pseudomonas lini</name>
    <dbReference type="NCBI Taxonomy" id="163011"/>
    <lineage>
        <taxon>Bacteria</taxon>
        <taxon>Pseudomonadati</taxon>
        <taxon>Pseudomonadota</taxon>
        <taxon>Gammaproteobacteria</taxon>
        <taxon>Pseudomonadales</taxon>
        <taxon>Pseudomonadaceae</taxon>
        <taxon>Pseudomonas</taxon>
    </lineage>
</organism>
<comment type="subunit">
    <text evidence="10">Homodimer.</text>
</comment>
<keyword evidence="10" id="KW-0119">Carbohydrate metabolism</keyword>
<comment type="pathway">
    <text evidence="3 10">Carbohydrate metabolism; galactose metabolism.</text>
</comment>
<dbReference type="Pfam" id="PF01370">
    <property type="entry name" value="Epimerase"/>
    <property type="match status" value="1"/>
</dbReference>
<evidence type="ECO:0000256" key="5">
    <source>
        <dbReference type="ARBA" id="ARBA00013189"/>
    </source>
</evidence>
<name>A0A0J6KGJ7_9PSED</name>
<evidence type="ECO:0000259" key="11">
    <source>
        <dbReference type="Pfam" id="PF01370"/>
    </source>
</evidence>
<dbReference type="InterPro" id="IPR001509">
    <property type="entry name" value="Epimerase_deHydtase"/>
</dbReference>
<comment type="similarity">
    <text evidence="4 10">Belongs to the NAD(P)-dependent epimerase/dehydratase family.</text>
</comment>
<evidence type="ECO:0000256" key="2">
    <source>
        <dbReference type="ARBA" id="ARBA00001911"/>
    </source>
</evidence>
<reference evidence="13" key="2">
    <citation type="submission" date="2016-10" db="EMBL/GenBank/DDBJ databases">
        <authorList>
            <person name="de Groot N.N."/>
        </authorList>
    </citation>
    <scope>NUCLEOTIDE SEQUENCE [LARGE SCALE GENOMIC DNA]</scope>
    <source>
        <strain evidence="13">BS3782</strain>
    </source>
</reference>
<evidence type="ECO:0000256" key="6">
    <source>
        <dbReference type="ARBA" id="ARBA00018569"/>
    </source>
</evidence>
<dbReference type="InterPro" id="IPR036291">
    <property type="entry name" value="NAD(P)-bd_dom_sf"/>
</dbReference>
<dbReference type="PANTHER" id="PTHR43725:SF47">
    <property type="entry name" value="UDP-GLUCOSE 4-EPIMERASE"/>
    <property type="match status" value="1"/>
</dbReference>
<dbReference type="GO" id="GO:0006012">
    <property type="term" value="P:galactose metabolic process"/>
    <property type="evidence" value="ECO:0007669"/>
    <property type="project" value="UniProtKB-UniPathway"/>
</dbReference>
<protein>
    <recommendedName>
        <fullName evidence="6 10">UDP-glucose 4-epimerase</fullName>
        <ecNumber evidence="5 10">5.1.3.2</ecNumber>
    </recommendedName>
</protein>
<comment type="catalytic activity">
    <reaction evidence="1 10">
        <text>UDP-alpha-D-glucose = UDP-alpha-D-galactose</text>
        <dbReference type="Rhea" id="RHEA:22168"/>
        <dbReference type="ChEBI" id="CHEBI:58885"/>
        <dbReference type="ChEBI" id="CHEBI:66914"/>
        <dbReference type="EC" id="5.1.3.2"/>
    </reaction>
</comment>
<dbReference type="AlphaFoldDB" id="A0A0J6KGJ7"/>
<dbReference type="PATRIC" id="fig|163011.3.peg.1423"/>
<dbReference type="EMBL" id="LT629746">
    <property type="protein sequence ID" value="SDT32194.1"/>
    <property type="molecule type" value="Genomic_DNA"/>
</dbReference>